<evidence type="ECO:0000313" key="3">
    <source>
        <dbReference type="Proteomes" id="UP001174888"/>
    </source>
</evidence>
<sequence>MGNLLILVGMGFFIKLFFQTLEKAKKTYDSDKKVSKKYIYLHLTLGIIFILIGNVV</sequence>
<dbReference type="EMBL" id="JAUIQT010000002">
    <property type="protein sequence ID" value="MDN4834333.1"/>
    <property type="molecule type" value="Genomic_DNA"/>
</dbReference>
<evidence type="ECO:0000256" key="1">
    <source>
        <dbReference type="SAM" id="Phobius"/>
    </source>
</evidence>
<gene>
    <name evidence="2" type="ORF">QYC35_09075</name>
</gene>
<evidence type="ECO:0000313" key="2">
    <source>
        <dbReference type="EMBL" id="MDN4834333.1"/>
    </source>
</evidence>
<reference evidence="2" key="1">
    <citation type="submission" date="2023-07" db="EMBL/GenBank/DDBJ databases">
        <title>Complete genome sequence of Ligilactobacillus salivarius SRCM217594 isolated from Gallus gallus domesticus feces.</title>
        <authorList>
            <person name="Yang H.-G."/>
            <person name="Ryu M.-S."/>
            <person name="Ha G.-S."/>
            <person name="Yang H.-J."/>
            <person name="Jeong D.-Y."/>
        </authorList>
    </citation>
    <scope>NUCLEOTIDE SEQUENCE</scope>
    <source>
        <strain evidence="2">SRCM217594</strain>
    </source>
</reference>
<protein>
    <submittedName>
        <fullName evidence="2">Uncharacterized protein</fullName>
    </submittedName>
</protein>
<dbReference type="RefSeq" id="WP_157769375.1">
    <property type="nucleotide sequence ID" value="NZ_CP024065.1"/>
</dbReference>
<keyword evidence="1" id="KW-0812">Transmembrane</keyword>
<feature type="transmembrane region" description="Helical" evidence="1">
    <location>
        <begin position="38"/>
        <end position="55"/>
    </location>
</feature>
<proteinExistence type="predicted"/>
<dbReference type="AlphaFoldDB" id="A0AAW7N6X3"/>
<accession>A0AAW7N6X3</accession>
<dbReference type="Proteomes" id="UP001174888">
    <property type="component" value="Unassembled WGS sequence"/>
</dbReference>
<comment type="caution">
    <text evidence="2">The sequence shown here is derived from an EMBL/GenBank/DDBJ whole genome shotgun (WGS) entry which is preliminary data.</text>
</comment>
<keyword evidence="1" id="KW-0472">Membrane</keyword>
<name>A0AAW7N6X3_9LACO</name>
<organism evidence="2 3">
    <name type="scientific">Ligilactobacillus salivarius</name>
    <dbReference type="NCBI Taxonomy" id="1624"/>
    <lineage>
        <taxon>Bacteria</taxon>
        <taxon>Bacillati</taxon>
        <taxon>Bacillota</taxon>
        <taxon>Bacilli</taxon>
        <taxon>Lactobacillales</taxon>
        <taxon>Lactobacillaceae</taxon>
        <taxon>Ligilactobacillus</taxon>
    </lineage>
</organism>
<keyword evidence="1" id="KW-1133">Transmembrane helix</keyword>